<evidence type="ECO:0000313" key="8">
    <source>
        <dbReference type="EMBL" id="GLQ55541.1"/>
    </source>
</evidence>
<evidence type="ECO:0000256" key="4">
    <source>
        <dbReference type="PROSITE-ProRule" id="PRU00433"/>
    </source>
</evidence>
<dbReference type="Gene3D" id="1.10.760.10">
    <property type="entry name" value="Cytochrome c-like domain"/>
    <property type="match status" value="1"/>
</dbReference>
<proteinExistence type="predicted"/>
<dbReference type="EMBL" id="BSNS01000011">
    <property type="protein sequence ID" value="GLQ55541.1"/>
    <property type="molecule type" value="Genomic_DNA"/>
</dbReference>
<accession>A0ABQ5W6X7</accession>
<evidence type="ECO:0000313" key="9">
    <source>
        <dbReference type="Proteomes" id="UP001156691"/>
    </source>
</evidence>
<dbReference type="PROSITE" id="PS51007">
    <property type="entry name" value="CYTC"/>
    <property type="match status" value="1"/>
</dbReference>
<gene>
    <name evidence="8" type="primary">gdhB</name>
    <name evidence="8" type="ORF">GCM10010862_28000</name>
</gene>
<dbReference type="PANTHER" id="PTHR19328">
    <property type="entry name" value="HEDGEHOG-INTERACTING PROTEIN"/>
    <property type="match status" value="1"/>
</dbReference>
<dbReference type="RefSeq" id="WP_284340933.1">
    <property type="nucleotide sequence ID" value="NZ_BSNS01000011.1"/>
</dbReference>
<feature type="domain" description="Cytochrome c" evidence="7">
    <location>
        <begin position="547"/>
        <end position="625"/>
    </location>
</feature>
<dbReference type="InterPro" id="IPR011041">
    <property type="entry name" value="Quinoprot_gluc/sorb_DH_b-prop"/>
</dbReference>
<dbReference type="InterPro" id="IPR019893">
    <property type="entry name" value="SndH-like"/>
</dbReference>
<evidence type="ECO:0000259" key="7">
    <source>
        <dbReference type="PROSITE" id="PS51007"/>
    </source>
</evidence>
<dbReference type="NCBIfam" id="TIGR03606">
    <property type="entry name" value="non_repeat_PQQ"/>
    <property type="match status" value="1"/>
</dbReference>
<keyword evidence="6" id="KW-0732">Signal</keyword>
<dbReference type="Pfam" id="PF13442">
    <property type="entry name" value="Cytochrome_CBB3"/>
    <property type="match status" value="1"/>
</dbReference>
<dbReference type="Proteomes" id="UP001156691">
    <property type="component" value="Unassembled WGS sequence"/>
</dbReference>
<dbReference type="InterPro" id="IPR012938">
    <property type="entry name" value="Glc/Sorbosone_DH"/>
</dbReference>
<evidence type="ECO:0000256" key="2">
    <source>
        <dbReference type="ARBA" id="ARBA00022723"/>
    </source>
</evidence>
<dbReference type="Gene3D" id="2.120.10.30">
    <property type="entry name" value="TolB, C-terminal domain"/>
    <property type="match status" value="1"/>
</dbReference>
<keyword evidence="9" id="KW-1185">Reference proteome</keyword>
<evidence type="ECO:0000256" key="6">
    <source>
        <dbReference type="SAM" id="SignalP"/>
    </source>
</evidence>
<dbReference type="PANTHER" id="PTHR19328:SF13">
    <property type="entry name" value="HIPL1 PROTEIN"/>
    <property type="match status" value="1"/>
</dbReference>
<evidence type="ECO:0000256" key="1">
    <source>
        <dbReference type="ARBA" id="ARBA00022617"/>
    </source>
</evidence>
<feature type="region of interest" description="Disordered" evidence="5">
    <location>
        <begin position="484"/>
        <end position="541"/>
    </location>
</feature>
<keyword evidence="1 4" id="KW-0349">Heme</keyword>
<dbReference type="Pfam" id="PF07995">
    <property type="entry name" value="GSDH"/>
    <property type="match status" value="1"/>
</dbReference>
<evidence type="ECO:0000256" key="3">
    <source>
        <dbReference type="ARBA" id="ARBA00023004"/>
    </source>
</evidence>
<dbReference type="SUPFAM" id="SSF50952">
    <property type="entry name" value="Soluble quinoprotein glucose dehydrogenase"/>
    <property type="match status" value="1"/>
</dbReference>
<feature type="compositionally biased region" description="Low complexity" evidence="5">
    <location>
        <begin position="518"/>
        <end position="539"/>
    </location>
</feature>
<dbReference type="InterPro" id="IPR009056">
    <property type="entry name" value="Cyt_c-like_dom"/>
</dbReference>
<organism evidence="8 9">
    <name type="scientific">Devosia nitrariae</name>
    <dbReference type="NCBI Taxonomy" id="2071872"/>
    <lineage>
        <taxon>Bacteria</taxon>
        <taxon>Pseudomonadati</taxon>
        <taxon>Pseudomonadota</taxon>
        <taxon>Alphaproteobacteria</taxon>
        <taxon>Hyphomicrobiales</taxon>
        <taxon>Devosiaceae</taxon>
        <taxon>Devosia</taxon>
    </lineage>
</organism>
<reference evidence="9" key="1">
    <citation type="journal article" date="2019" name="Int. J. Syst. Evol. Microbiol.">
        <title>The Global Catalogue of Microorganisms (GCM) 10K type strain sequencing project: providing services to taxonomists for standard genome sequencing and annotation.</title>
        <authorList>
            <consortium name="The Broad Institute Genomics Platform"/>
            <consortium name="The Broad Institute Genome Sequencing Center for Infectious Disease"/>
            <person name="Wu L."/>
            <person name="Ma J."/>
        </authorList>
    </citation>
    <scope>NUCLEOTIDE SEQUENCE [LARGE SCALE GENOMIC DNA]</scope>
    <source>
        <strain evidence="9">NBRC 112416</strain>
    </source>
</reference>
<feature type="signal peptide" evidence="6">
    <location>
        <begin position="1"/>
        <end position="22"/>
    </location>
</feature>
<evidence type="ECO:0000256" key="5">
    <source>
        <dbReference type="SAM" id="MobiDB-lite"/>
    </source>
</evidence>
<comment type="caution">
    <text evidence="8">The sequence shown here is derived from an EMBL/GenBank/DDBJ whole genome shotgun (WGS) entry which is preliminary data.</text>
</comment>
<sequence>MRYCVLTAALGAMALFAVPAFAQETPESVVEGELQFAEEEVASGLEGPWELTWGPDDMLWVTERTGKRVTRIDPESGEASVAITIDEVSAPGGQDGLLGLALHPELLEGTGNDYVYVAYTYVDESEDPDPTITDPASPYLHLYTKIVQLTYNEADETLTDPVDLITGMPASNDHNSGRLKVGPDMKLYYTIGDQGNNQLGNVCIPIEAQRLPTQAELESEDYIAYVGKSLRLNLDGTVPEDNPEISGVVSHVYSYGHRNMQGIDFGPDGTLYASEQGPKTDDEINILQPGANFGWPHIAGFKDNMAYEYARWAEASTPCGELTFSDIEIDPSVPREPETAFNQPFVPPIATMFTVPSDYDFTDPVCEGIDFICWPTVAASSIEYYQTRAGGIPDWERVLLVTTLKRGSLYTVPVSTNGHTAEGPITRYFQSENRFRDTAVSPDGLTIYVATDPSGLAEALEGGTTTTMENPGAILAFTYEGDTEGVEEDATGEPRPENEPEPAPADEATPSEDEAPAEDAAPAEEGATEGQSGAAAAAGNPPQFTAEQAVSGKTAYNSNCAVCHGSTLSNGTFGTPLAGQYFEGKWVGQTVGALFDYAHTMPPASPGSLPDETYADIVAYILEVNGMEATGEELPADSEALSEMEIQ</sequence>
<keyword evidence="2 4" id="KW-0479">Metal-binding</keyword>
<dbReference type="InterPro" id="IPR036909">
    <property type="entry name" value="Cyt_c-like_dom_sf"/>
</dbReference>
<protein>
    <submittedName>
        <fullName evidence="8">L-sorbosone dehydrogenase</fullName>
    </submittedName>
</protein>
<keyword evidence="3 4" id="KW-0408">Iron</keyword>
<dbReference type="SUPFAM" id="SSF46626">
    <property type="entry name" value="Cytochrome c"/>
    <property type="match status" value="1"/>
</dbReference>
<name>A0ABQ5W6X7_9HYPH</name>
<dbReference type="InterPro" id="IPR011042">
    <property type="entry name" value="6-blade_b-propeller_TolB-like"/>
</dbReference>
<feature type="chain" id="PRO_5045436415" evidence="6">
    <location>
        <begin position="23"/>
        <end position="647"/>
    </location>
</feature>